<evidence type="ECO:0000313" key="2">
    <source>
        <dbReference type="WBParaSite" id="ACRNAN_Path_1169.g4532.t1"/>
    </source>
</evidence>
<reference evidence="2" key="1">
    <citation type="submission" date="2022-11" db="UniProtKB">
        <authorList>
            <consortium name="WormBaseParasite"/>
        </authorList>
    </citation>
    <scope>IDENTIFICATION</scope>
</reference>
<dbReference type="Proteomes" id="UP000887540">
    <property type="component" value="Unplaced"/>
</dbReference>
<proteinExistence type="predicted"/>
<organism evidence="1 2">
    <name type="scientific">Acrobeloides nanus</name>
    <dbReference type="NCBI Taxonomy" id="290746"/>
    <lineage>
        <taxon>Eukaryota</taxon>
        <taxon>Metazoa</taxon>
        <taxon>Ecdysozoa</taxon>
        <taxon>Nematoda</taxon>
        <taxon>Chromadorea</taxon>
        <taxon>Rhabditida</taxon>
        <taxon>Tylenchina</taxon>
        <taxon>Cephalobomorpha</taxon>
        <taxon>Cephaloboidea</taxon>
        <taxon>Cephalobidae</taxon>
        <taxon>Acrobeloides</taxon>
    </lineage>
</organism>
<dbReference type="WBParaSite" id="ACRNAN_Path_1169.g4532.t1">
    <property type="protein sequence ID" value="ACRNAN_Path_1169.g4532.t1"/>
    <property type="gene ID" value="ACRNAN_Path_1169.g4532"/>
</dbReference>
<protein>
    <submittedName>
        <fullName evidence="2">Uncharacterized protein</fullName>
    </submittedName>
</protein>
<sequence>MASYEIRTIACGHFVRRTSVFYTRTIACAVACGSAIAYQPFIIFKEGVLGSIHGYVSPDALKVLQESSTVQFLIFATTIVKIF</sequence>
<name>A0A914BWP1_9BILA</name>
<accession>A0A914BWP1</accession>
<keyword evidence="1" id="KW-1185">Reference proteome</keyword>
<dbReference type="AlphaFoldDB" id="A0A914BWP1"/>
<evidence type="ECO:0000313" key="1">
    <source>
        <dbReference type="Proteomes" id="UP000887540"/>
    </source>
</evidence>